<evidence type="ECO:0008006" key="3">
    <source>
        <dbReference type="Google" id="ProtNLM"/>
    </source>
</evidence>
<name>A0AAE0S3Z0_9BIVA</name>
<reference evidence="1" key="1">
    <citation type="journal article" date="2021" name="Genome Biol. Evol.">
        <title>A High-Quality Reference Genome for a Parasitic Bivalve with Doubly Uniparental Inheritance (Bivalvia: Unionida).</title>
        <authorList>
            <person name="Smith C.H."/>
        </authorList>
    </citation>
    <scope>NUCLEOTIDE SEQUENCE</scope>
    <source>
        <strain evidence="1">CHS0354</strain>
    </source>
</reference>
<comment type="caution">
    <text evidence="1">The sequence shown here is derived from an EMBL/GenBank/DDBJ whole genome shotgun (WGS) entry which is preliminary data.</text>
</comment>
<sequence length="266" mass="30574">MSNEKEEQLKPNIIDRFQKSRGSPKKCKILIFSDTSAVNTLRIEIMKSPHVGDRLKILKSTKPHLHQISETASDPISIRYGEKFRIYATEGIQLHSRYEKGYIEIMFQQQEQYNRLKFEVVRKDPESSAVLKFMQGQKECHNCHFEANDWLRQQEVHIFHQQDTAVSLKSLHVLASQIPVDKTNALAAELDLDDTGVEHLKAIGHRGTDLTLQVILQWCRNGDKKDPEIVMELSTALNMLSLATLASKLEEASKARRRLVPEDFKL</sequence>
<proteinExistence type="predicted"/>
<organism evidence="1 2">
    <name type="scientific">Potamilus streckersoni</name>
    <dbReference type="NCBI Taxonomy" id="2493646"/>
    <lineage>
        <taxon>Eukaryota</taxon>
        <taxon>Metazoa</taxon>
        <taxon>Spiralia</taxon>
        <taxon>Lophotrochozoa</taxon>
        <taxon>Mollusca</taxon>
        <taxon>Bivalvia</taxon>
        <taxon>Autobranchia</taxon>
        <taxon>Heteroconchia</taxon>
        <taxon>Palaeoheterodonta</taxon>
        <taxon>Unionida</taxon>
        <taxon>Unionoidea</taxon>
        <taxon>Unionidae</taxon>
        <taxon>Ambleminae</taxon>
        <taxon>Lampsilini</taxon>
        <taxon>Potamilus</taxon>
    </lineage>
</organism>
<accession>A0AAE0S3Z0</accession>
<reference evidence="1" key="3">
    <citation type="submission" date="2023-05" db="EMBL/GenBank/DDBJ databases">
        <authorList>
            <person name="Smith C.H."/>
        </authorList>
    </citation>
    <scope>NUCLEOTIDE SEQUENCE</scope>
    <source>
        <strain evidence="1">CHS0354</strain>
        <tissue evidence="1">Mantle</tissue>
    </source>
</reference>
<dbReference type="EMBL" id="JAEAOA010000198">
    <property type="protein sequence ID" value="KAK3584763.1"/>
    <property type="molecule type" value="Genomic_DNA"/>
</dbReference>
<keyword evidence="2" id="KW-1185">Reference proteome</keyword>
<evidence type="ECO:0000313" key="2">
    <source>
        <dbReference type="Proteomes" id="UP001195483"/>
    </source>
</evidence>
<gene>
    <name evidence="1" type="ORF">CHS0354_002284</name>
</gene>
<dbReference type="Proteomes" id="UP001195483">
    <property type="component" value="Unassembled WGS sequence"/>
</dbReference>
<reference evidence="1" key="2">
    <citation type="journal article" date="2021" name="Genome Biol. Evol.">
        <title>Developing a high-quality reference genome for a parasitic bivalve with doubly uniparental inheritance (Bivalvia: Unionida).</title>
        <authorList>
            <person name="Smith C.H."/>
        </authorList>
    </citation>
    <scope>NUCLEOTIDE SEQUENCE</scope>
    <source>
        <strain evidence="1">CHS0354</strain>
        <tissue evidence="1">Mantle</tissue>
    </source>
</reference>
<evidence type="ECO:0000313" key="1">
    <source>
        <dbReference type="EMBL" id="KAK3584763.1"/>
    </source>
</evidence>
<dbReference type="AlphaFoldDB" id="A0AAE0S3Z0"/>
<protein>
    <recommendedName>
        <fullName evidence="3">Death domain-containing protein</fullName>
    </recommendedName>
</protein>